<dbReference type="InterPro" id="IPR036259">
    <property type="entry name" value="MFS_trans_sf"/>
</dbReference>
<dbReference type="Pfam" id="PF07690">
    <property type="entry name" value="MFS_1"/>
    <property type="match status" value="1"/>
</dbReference>
<organism evidence="7 8">
    <name type="scientific">Pandoraea communis</name>
    <dbReference type="NCBI Taxonomy" id="2508297"/>
    <lineage>
        <taxon>Bacteria</taxon>
        <taxon>Pseudomonadati</taxon>
        <taxon>Pseudomonadota</taxon>
        <taxon>Betaproteobacteria</taxon>
        <taxon>Burkholderiales</taxon>
        <taxon>Burkholderiaceae</taxon>
        <taxon>Pandoraea</taxon>
    </lineage>
</organism>
<feature type="transmembrane region" description="Helical" evidence="5">
    <location>
        <begin position="242"/>
        <end position="261"/>
    </location>
</feature>
<dbReference type="InterPro" id="IPR020846">
    <property type="entry name" value="MFS_dom"/>
</dbReference>
<gene>
    <name evidence="7" type="ORF">PCO31111_02241</name>
</gene>
<feature type="transmembrane region" description="Helical" evidence="5">
    <location>
        <begin position="273"/>
        <end position="292"/>
    </location>
</feature>
<name>A0A5E4URI4_9BURK</name>
<dbReference type="GO" id="GO:0046943">
    <property type="term" value="F:carboxylic acid transmembrane transporter activity"/>
    <property type="evidence" value="ECO:0007669"/>
    <property type="project" value="TreeGrafter"/>
</dbReference>
<accession>A0A5E4URI4</accession>
<feature type="transmembrane region" description="Helical" evidence="5">
    <location>
        <begin position="298"/>
        <end position="321"/>
    </location>
</feature>
<feature type="transmembrane region" description="Helical" evidence="5">
    <location>
        <begin position="117"/>
        <end position="141"/>
    </location>
</feature>
<dbReference type="PANTHER" id="PTHR23508:SF10">
    <property type="entry name" value="CARBOXYLIC ACID TRANSPORTER PROTEIN HOMOLOG"/>
    <property type="match status" value="1"/>
</dbReference>
<dbReference type="Gene3D" id="1.20.1250.20">
    <property type="entry name" value="MFS general substrate transporter like domains"/>
    <property type="match status" value="1"/>
</dbReference>
<evidence type="ECO:0000256" key="1">
    <source>
        <dbReference type="ARBA" id="ARBA00004141"/>
    </source>
</evidence>
<feature type="transmembrane region" description="Helical" evidence="5">
    <location>
        <begin position="333"/>
        <end position="358"/>
    </location>
</feature>
<sequence length="395" mass="39678">MAVDGFDTAAISYVAPTLATQWQVPASALAPTFIMTSVGAMLGYLASGPAVTRFGRHAVVVAAIGSFALLSLATALTGSVGEMAVLRLLTAFFLGVVVPAVIAGASGAVTPAQRASVTALVTMGMSVGAAIGGGAAAFLISKFGWESVFLTGGVLPLLLLPAVIRTLRDDDRSEAIGESEPNDEARRPALVVPSAKALLRAPYLASTLLIWAFACLGFLAAYALLFWMPTFLVSFGFEASKSALGTMAVSAGGVLGSLLLIVSVKRVGAERVLMALLGMGLIGFGVLGSATLSGAAGVLLLSACVGAATGTMCVGQAVLAVRTYPLALRTTGVGCTAAAGRLGSIAGPGAVGLLLSLGFGARDILLGGIVPILMMIGLLFVMQRVAARATLAFDS</sequence>
<dbReference type="GO" id="GO:0005886">
    <property type="term" value="C:plasma membrane"/>
    <property type="evidence" value="ECO:0007669"/>
    <property type="project" value="TreeGrafter"/>
</dbReference>
<evidence type="ECO:0000256" key="4">
    <source>
        <dbReference type="ARBA" id="ARBA00023136"/>
    </source>
</evidence>
<evidence type="ECO:0000256" key="3">
    <source>
        <dbReference type="ARBA" id="ARBA00022989"/>
    </source>
</evidence>
<evidence type="ECO:0000256" key="2">
    <source>
        <dbReference type="ARBA" id="ARBA00022692"/>
    </source>
</evidence>
<evidence type="ECO:0000313" key="7">
    <source>
        <dbReference type="EMBL" id="VVE02661.1"/>
    </source>
</evidence>
<dbReference type="SUPFAM" id="SSF103473">
    <property type="entry name" value="MFS general substrate transporter"/>
    <property type="match status" value="1"/>
</dbReference>
<dbReference type="AlphaFoldDB" id="A0A5E4URI4"/>
<feature type="transmembrane region" description="Helical" evidence="5">
    <location>
        <begin position="208"/>
        <end position="230"/>
    </location>
</feature>
<dbReference type="PROSITE" id="PS50850">
    <property type="entry name" value="MFS"/>
    <property type="match status" value="1"/>
</dbReference>
<keyword evidence="8" id="KW-1185">Reference proteome</keyword>
<proteinExistence type="predicted"/>
<feature type="transmembrane region" description="Helical" evidence="5">
    <location>
        <begin position="147"/>
        <end position="164"/>
    </location>
</feature>
<keyword evidence="3 5" id="KW-1133">Transmembrane helix</keyword>
<dbReference type="EMBL" id="CABPSE010000006">
    <property type="protein sequence ID" value="VVE02661.1"/>
    <property type="molecule type" value="Genomic_DNA"/>
</dbReference>
<feature type="transmembrane region" description="Helical" evidence="5">
    <location>
        <begin position="28"/>
        <end position="46"/>
    </location>
</feature>
<evidence type="ECO:0000259" key="6">
    <source>
        <dbReference type="PROSITE" id="PS50850"/>
    </source>
</evidence>
<protein>
    <submittedName>
        <fullName evidence="7">4-hydroxybenzoate transporter</fullName>
    </submittedName>
</protein>
<keyword evidence="4 5" id="KW-0472">Membrane</keyword>
<evidence type="ECO:0000256" key="5">
    <source>
        <dbReference type="SAM" id="Phobius"/>
    </source>
</evidence>
<reference evidence="7 8" key="1">
    <citation type="submission" date="2019-08" db="EMBL/GenBank/DDBJ databases">
        <authorList>
            <person name="Peeters C."/>
        </authorList>
    </citation>
    <scope>NUCLEOTIDE SEQUENCE [LARGE SCALE GENOMIC DNA]</scope>
    <source>
        <strain evidence="7 8">LMG 31111</strain>
    </source>
</reference>
<feature type="domain" description="Major facilitator superfamily (MFS) profile" evidence="6">
    <location>
        <begin position="1"/>
        <end position="386"/>
    </location>
</feature>
<dbReference type="Proteomes" id="UP000383971">
    <property type="component" value="Unassembled WGS sequence"/>
</dbReference>
<feature type="transmembrane region" description="Helical" evidence="5">
    <location>
        <begin position="364"/>
        <end position="382"/>
    </location>
</feature>
<dbReference type="PANTHER" id="PTHR23508">
    <property type="entry name" value="CARBOXYLIC ACID TRANSPORTER PROTEIN HOMOLOG"/>
    <property type="match status" value="1"/>
</dbReference>
<evidence type="ECO:0000313" key="8">
    <source>
        <dbReference type="Proteomes" id="UP000383971"/>
    </source>
</evidence>
<keyword evidence="2 5" id="KW-0812">Transmembrane</keyword>
<comment type="subcellular location">
    <subcellularLocation>
        <location evidence="1">Membrane</location>
        <topology evidence="1">Multi-pass membrane protein</topology>
    </subcellularLocation>
</comment>
<dbReference type="InterPro" id="IPR011701">
    <property type="entry name" value="MFS"/>
</dbReference>
<feature type="transmembrane region" description="Helical" evidence="5">
    <location>
        <begin position="84"/>
        <end position="105"/>
    </location>
</feature>
<feature type="transmembrane region" description="Helical" evidence="5">
    <location>
        <begin position="58"/>
        <end position="78"/>
    </location>
</feature>